<protein>
    <submittedName>
        <fullName evidence="2">Uncharacterized protein</fullName>
    </submittedName>
</protein>
<evidence type="ECO:0000313" key="2">
    <source>
        <dbReference type="EMBL" id="GGM97505.1"/>
    </source>
</evidence>
<evidence type="ECO:0000256" key="1">
    <source>
        <dbReference type="SAM" id="MobiDB-lite"/>
    </source>
</evidence>
<name>A0ABQ2I4L9_9MICO</name>
<proteinExistence type="predicted"/>
<reference evidence="3" key="1">
    <citation type="journal article" date="2019" name="Int. J. Syst. Evol. Microbiol.">
        <title>The Global Catalogue of Microorganisms (GCM) 10K type strain sequencing project: providing services to taxonomists for standard genome sequencing and annotation.</title>
        <authorList>
            <consortium name="The Broad Institute Genomics Platform"/>
            <consortium name="The Broad Institute Genome Sequencing Center for Infectious Disease"/>
            <person name="Wu L."/>
            <person name="Ma J."/>
        </authorList>
    </citation>
    <scope>NUCLEOTIDE SEQUENCE [LARGE SCALE GENOMIC DNA]</scope>
    <source>
        <strain evidence="3">JCM 1365</strain>
    </source>
</reference>
<organism evidence="2 3">
    <name type="scientific">Terrabacter tumescens</name>
    <dbReference type="NCBI Taxonomy" id="60443"/>
    <lineage>
        <taxon>Bacteria</taxon>
        <taxon>Bacillati</taxon>
        <taxon>Actinomycetota</taxon>
        <taxon>Actinomycetes</taxon>
        <taxon>Micrococcales</taxon>
        <taxon>Intrasporangiaceae</taxon>
        <taxon>Terrabacter</taxon>
    </lineage>
</organism>
<feature type="region of interest" description="Disordered" evidence="1">
    <location>
        <begin position="220"/>
        <end position="244"/>
    </location>
</feature>
<gene>
    <name evidence="2" type="ORF">GCM10009721_25600</name>
</gene>
<dbReference type="Proteomes" id="UP000623461">
    <property type="component" value="Unassembled WGS sequence"/>
</dbReference>
<dbReference type="EMBL" id="BMNZ01000004">
    <property type="protein sequence ID" value="GGM97505.1"/>
    <property type="molecule type" value="Genomic_DNA"/>
</dbReference>
<evidence type="ECO:0000313" key="3">
    <source>
        <dbReference type="Proteomes" id="UP000623461"/>
    </source>
</evidence>
<sequence>MRLLGRARPSPKSKNVCADGLGQELVQDHPLVVPAHDPLGLGEDLLDGEDGAEVGLDVGDDPVVEAEHREVQLADDEVLVVAGVADEGDVLGVARQVGPGPSERHGIGPGDGLDEEARGAAVDRVVVEEGADPGAAAVDAVEVERRDAEVADRLRVLAPGERARRVERHVVVEELAEEGHARGQVGVVGVVRALRRVDDERDGVGAVLRVHDPAGLAELHEGAADGGGVGGEGRQGGEQTAEPALLVERRLRREDAGIC</sequence>
<feature type="compositionally biased region" description="Gly residues" evidence="1">
    <location>
        <begin position="224"/>
        <end position="236"/>
    </location>
</feature>
<keyword evidence="3" id="KW-1185">Reference proteome</keyword>
<accession>A0ABQ2I4L9</accession>
<comment type="caution">
    <text evidence="2">The sequence shown here is derived from an EMBL/GenBank/DDBJ whole genome shotgun (WGS) entry which is preliminary data.</text>
</comment>